<proteinExistence type="predicted"/>
<evidence type="ECO:0000256" key="1">
    <source>
        <dbReference type="SAM" id="MobiDB-lite"/>
    </source>
</evidence>
<feature type="transmembrane region" description="Helical" evidence="2">
    <location>
        <begin position="314"/>
        <end position="334"/>
    </location>
</feature>
<dbReference type="RefSeq" id="XP_046018553.1">
    <property type="nucleotide sequence ID" value="XM_046152301.1"/>
</dbReference>
<name>A0A9P9BVP6_9PEZI</name>
<dbReference type="PANTHER" id="PTHR36840:SF1">
    <property type="entry name" value="BLL5714 PROTEIN"/>
    <property type="match status" value="1"/>
</dbReference>
<evidence type="ECO:0000313" key="3">
    <source>
        <dbReference type="EMBL" id="KAH7040498.1"/>
    </source>
</evidence>
<feature type="transmembrane region" description="Helical" evidence="2">
    <location>
        <begin position="373"/>
        <end position="393"/>
    </location>
</feature>
<keyword evidence="2" id="KW-0472">Membrane</keyword>
<feature type="transmembrane region" description="Helical" evidence="2">
    <location>
        <begin position="573"/>
        <end position="590"/>
    </location>
</feature>
<feature type="transmembrane region" description="Helical" evidence="2">
    <location>
        <begin position="633"/>
        <end position="652"/>
    </location>
</feature>
<dbReference type="OrthoDB" id="191995at2759"/>
<sequence>MSAAVGPAADSEQPSLLLSSSASSATTRTPSRRPSRAAAASTMGAGSTTTEFHVPPGKKILVALPEDAARLRAKYKGAAGATTTRADRHSNGENEDGDDKDIQIEIVVHGSSEHSAHLHSARRHHEARREEFARRFGADFDEWESTQSALDEVNRQLEGLVEHEAPSALSANFDRFGYSATLKTYAVHPGRESTPGSSRASLNGSDSDSGTLRNWDDTSGGRTIRLFQRPVIKQYFHKGLLWRNSEQTEVMSFELFFELIYVGIIHYNGEHVADKTDALEIGRFIITFVMSWQVWSDVQQGISWFQADDVVQRVYILFIIACLLGFTTNMTGTFNAEYDTYTQLVGFYVAARLATALFYSVSIVLLPLIKGFMLSQVILIVIPSMIWIGSIFVDLPSRFALIAIAWLLDYSGPSVLLYLFAWTRPSEKPRSKRMAKFYDFWPAINIEHRVERTNAFVALVIGWAVVALLYQNAAFGFNAILGKAIIGLVQAFVFNWIYFEVDGENLHLHAIRRSGWSSALWSIAHLPFICAYTLSSAAMSKIVVAHDSINSDPHSLEEYYAHNSKPYVTQGVRWAYCVGLAIALLHMGLISMSHVHKVPPGMRVPKKYRMLNRGVVCVIFFCLPLAGDALDSLRLVAVTMLLMVWVLLLEIWGKSCSDQTWCGNGLKAGQCRARYEARCSKKTLEKALMQEKEDAAGDDAESGRLGDVHAEAQEKSERRRDKNGDEPEIEVLQLSRKEKTAVA</sequence>
<dbReference type="AlphaFoldDB" id="A0A9P9BVP6"/>
<feature type="region of interest" description="Disordered" evidence="1">
    <location>
        <begin position="76"/>
        <end position="99"/>
    </location>
</feature>
<comment type="caution">
    <text evidence="3">The sequence shown here is derived from an EMBL/GenBank/DDBJ whole genome shotgun (WGS) entry which is preliminary data.</text>
</comment>
<evidence type="ECO:0000313" key="4">
    <source>
        <dbReference type="Proteomes" id="UP000756346"/>
    </source>
</evidence>
<feature type="compositionally biased region" description="Low complexity" evidence="1">
    <location>
        <begin position="36"/>
        <end position="50"/>
    </location>
</feature>
<dbReference type="PANTHER" id="PTHR36840">
    <property type="entry name" value="BLL5714 PROTEIN"/>
    <property type="match status" value="1"/>
</dbReference>
<keyword evidence="2" id="KW-1133">Transmembrane helix</keyword>
<dbReference type="Proteomes" id="UP000756346">
    <property type="component" value="Unassembled WGS sequence"/>
</dbReference>
<feature type="compositionally biased region" description="Polar residues" evidence="1">
    <location>
        <begin position="194"/>
        <end position="212"/>
    </location>
</feature>
<feature type="transmembrane region" description="Helical" evidence="2">
    <location>
        <begin position="399"/>
        <end position="423"/>
    </location>
</feature>
<evidence type="ECO:0000256" key="2">
    <source>
        <dbReference type="SAM" id="Phobius"/>
    </source>
</evidence>
<feature type="region of interest" description="Disordered" evidence="1">
    <location>
        <begin position="1"/>
        <end position="57"/>
    </location>
</feature>
<dbReference type="GeneID" id="70181847"/>
<accession>A0A9P9BVP6</accession>
<feature type="transmembrane region" description="Helical" evidence="2">
    <location>
        <begin position="455"/>
        <end position="473"/>
    </location>
</feature>
<organism evidence="3 4">
    <name type="scientific">Microdochium trichocladiopsis</name>
    <dbReference type="NCBI Taxonomy" id="1682393"/>
    <lineage>
        <taxon>Eukaryota</taxon>
        <taxon>Fungi</taxon>
        <taxon>Dikarya</taxon>
        <taxon>Ascomycota</taxon>
        <taxon>Pezizomycotina</taxon>
        <taxon>Sordariomycetes</taxon>
        <taxon>Xylariomycetidae</taxon>
        <taxon>Xylariales</taxon>
        <taxon>Microdochiaceae</taxon>
        <taxon>Microdochium</taxon>
    </lineage>
</organism>
<protein>
    <submittedName>
        <fullName evidence="3">Bacterial low temperature requirement A protein-domain-containing protein</fullName>
    </submittedName>
</protein>
<reference evidence="3" key="1">
    <citation type="journal article" date="2021" name="Nat. Commun.">
        <title>Genetic determinants of endophytism in the Arabidopsis root mycobiome.</title>
        <authorList>
            <person name="Mesny F."/>
            <person name="Miyauchi S."/>
            <person name="Thiergart T."/>
            <person name="Pickel B."/>
            <person name="Atanasova L."/>
            <person name="Karlsson M."/>
            <person name="Huettel B."/>
            <person name="Barry K.W."/>
            <person name="Haridas S."/>
            <person name="Chen C."/>
            <person name="Bauer D."/>
            <person name="Andreopoulos W."/>
            <person name="Pangilinan J."/>
            <person name="LaButti K."/>
            <person name="Riley R."/>
            <person name="Lipzen A."/>
            <person name="Clum A."/>
            <person name="Drula E."/>
            <person name="Henrissat B."/>
            <person name="Kohler A."/>
            <person name="Grigoriev I.V."/>
            <person name="Martin F.M."/>
            <person name="Hacquard S."/>
        </authorList>
    </citation>
    <scope>NUCLEOTIDE SEQUENCE</scope>
    <source>
        <strain evidence="3">MPI-CAGE-CH-0230</strain>
    </source>
</reference>
<feature type="region of interest" description="Disordered" evidence="1">
    <location>
        <begin position="188"/>
        <end position="216"/>
    </location>
</feature>
<dbReference type="Pfam" id="PF06772">
    <property type="entry name" value="LtrA"/>
    <property type="match status" value="1"/>
</dbReference>
<gene>
    <name evidence="3" type="ORF">B0I36DRAFT_310814</name>
</gene>
<keyword evidence="2" id="KW-0812">Transmembrane</keyword>
<feature type="region of interest" description="Disordered" evidence="1">
    <location>
        <begin position="690"/>
        <end position="743"/>
    </location>
</feature>
<feature type="transmembrane region" description="Helical" evidence="2">
    <location>
        <begin position="346"/>
        <end position="366"/>
    </location>
</feature>
<feature type="compositionally biased region" description="Basic and acidic residues" evidence="1">
    <location>
        <begin position="690"/>
        <end position="725"/>
    </location>
</feature>
<feature type="transmembrane region" description="Helical" evidence="2">
    <location>
        <begin position="479"/>
        <end position="498"/>
    </location>
</feature>
<dbReference type="EMBL" id="JAGTJQ010000001">
    <property type="protein sequence ID" value="KAH7040498.1"/>
    <property type="molecule type" value="Genomic_DNA"/>
</dbReference>
<keyword evidence="4" id="KW-1185">Reference proteome</keyword>
<feature type="compositionally biased region" description="Low complexity" evidence="1">
    <location>
        <begin position="14"/>
        <end position="29"/>
    </location>
</feature>
<dbReference type="InterPro" id="IPR010640">
    <property type="entry name" value="Low_temperature_requirement_A"/>
</dbReference>
<feature type="transmembrane region" description="Helical" evidence="2">
    <location>
        <begin position="610"/>
        <end position="627"/>
    </location>
</feature>